<proteinExistence type="predicted"/>
<feature type="signal peptide" evidence="1">
    <location>
        <begin position="1"/>
        <end position="20"/>
    </location>
</feature>
<evidence type="ECO:0008006" key="4">
    <source>
        <dbReference type="Google" id="ProtNLM"/>
    </source>
</evidence>
<keyword evidence="1" id="KW-0732">Signal</keyword>
<organism evidence="2 3">
    <name type="scientific">Burkholderia contaminans</name>
    <dbReference type="NCBI Taxonomy" id="488447"/>
    <lineage>
        <taxon>Bacteria</taxon>
        <taxon>Pseudomonadati</taxon>
        <taxon>Pseudomonadota</taxon>
        <taxon>Betaproteobacteria</taxon>
        <taxon>Burkholderiales</taxon>
        <taxon>Burkholderiaceae</taxon>
        <taxon>Burkholderia</taxon>
        <taxon>Burkholderia cepacia complex</taxon>
    </lineage>
</organism>
<sequence length="159" mass="17470">MIKFLIPVAALAGTAFIQHASACTISEHMLESVPLNYPGIPNAYRIKMVDMVLAARQWPDVEVQAQIIASAYVGERNSLNLAKSRGDQLKDFLIQLGIKPQYIYVDTHVNRITYPIDSTGHGGYLQLGVSLLPFCKNGCGNLCDAPASRRQQNSPNNKL</sequence>
<reference evidence="2" key="1">
    <citation type="submission" date="2023-07" db="EMBL/GenBank/DDBJ databases">
        <title>A collection of bacterial strains from the Burkholderia cepacia Research Laboratory and Repository.</title>
        <authorList>
            <person name="Lipuma J."/>
            <person name="Spilker T."/>
            <person name="Caverly L."/>
        </authorList>
    </citation>
    <scope>NUCLEOTIDE SEQUENCE</scope>
    <source>
        <strain evidence="2">AU44979</strain>
    </source>
</reference>
<feature type="chain" id="PRO_5044475322" description="OmpA-like domain-containing protein" evidence="1">
    <location>
        <begin position="21"/>
        <end position="159"/>
    </location>
</feature>
<gene>
    <name evidence="2" type="ORF">QZM56_26600</name>
</gene>
<dbReference type="EMBL" id="JAUJQS010000022">
    <property type="protein sequence ID" value="MDN7568087.1"/>
    <property type="molecule type" value="Genomic_DNA"/>
</dbReference>
<evidence type="ECO:0000313" key="2">
    <source>
        <dbReference type="EMBL" id="MDN7568087.1"/>
    </source>
</evidence>
<dbReference type="AlphaFoldDB" id="A0AAP4R5X4"/>
<dbReference type="Proteomes" id="UP001172109">
    <property type="component" value="Unassembled WGS sequence"/>
</dbReference>
<protein>
    <recommendedName>
        <fullName evidence="4">OmpA-like domain-containing protein</fullName>
    </recommendedName>
</protein>
<comment type="caution">
    <text evidence="2">The sequence shown here is derived from an EMBL/GenBank/DDBJ whole genome shotgun (WGS) entry which is preliminary data.</text>
</comment>
<dbReference type="RefSeq" id="WP_137910032.1">
    <property type="nucleotide sequence ID" value="NZ_CADEUY010000015.1"/>
</dbReference>
<accession>A0AAP4R5X4</accession>
<evidence type="ECO:0000313" key="3">
    <source>
        <dbReference type="Proteomes" id="UP001172109"/>
    </source>
</evidence>
<evidence type="ECO:0000256" key="1">
    <source>
        <dbReference type="SAM" id="SignalP"/>
    </source>
</evidence>
<name>A0AAP4R5X4_9BURK</name>